<evidence type="ECO:0000256" key="1">
    <source>
        <dbReference type="SAM" id="MobiDB-lite"/>
    </source>
</evidence>
<name>A0AAE9ZW44_9BACT</name>
<organism evidence="4 5">
    <name type="scientific">Synoicihabitans lomoniglobus</name>
    <dbReference type="NCBI Taxonomy" id="2909285"/>
    <lineage>
        <taxon>Bacteria</taxon>
        <taxon>Pseudomonadati</taxon>
        <taxon>Verrucomicrobiota</taxon>
        <taxon>Opitutia</taxon>
        <taxon>Opitutales</taxon>
        <taxon>Opitutaceae</taxon>
        <taxon>Synoicihabitans</taxon>
    </lineage>
</organism>
<dbReference type="InterPro" id="IPR002477">
    <property type="entry name" value="Peptidoglycan-bd-like"/>
</dbReference>
<dbReference type="RefSeq" id="WP_330930675.1">
    <property type="nucleotide sequence ID" value="NZ_CP119075.1"/>
</dbReference>
<feature type="compositionally biased region" description="Low complexity" evidence="1">
    <location>
        <begin position="59"/>
        <end position="71"/>
    </location>
</feature>
<reference evidence="4" key="1">
    <citation type="submission" date="2023-03" db="EMBL/GenBank/DDBJ databases">
        <title>Lomoglobus Profundus gen. nov., sp. nov., a novel member of the phylum Verrucomicrobia, isolated from deep-marine sediment of South China Sea.</title>
        <authorList>
            <person name="Ahmad T."/>
            <person name="Ishaq S.E."/>
            <person name="Wang F."/>
        </authorList>
    </citation>
    <scope>NUCLEOTIDE SEQUENCE</scope>
    <source>
        <strain evidence="4">LMO-M01</strain>
    </source>
</reference>
<evidence type="ECO:0000313" key="4">
    <source>
        <dbReference type="EMBL" id="WED63970.1"/>
    </source>
</evidence>
<evidence type="ECO:0000313" key="5">
    <source>
        <dbReference type="Proteomes" id="UP001218638"/>
    </source>
</evidence>
<protein>
    <submittedName>
        <fullName evidence="4">Peptidoglycan-binding domain-containing protein</fullName>
    </submittedName>
</protein>
<keyword evidence="5" id="KW-1185">Reference proteome</keyword>
<dbReference type="Pfam" id="PF01471">
    <property type="entry name" value="PG_binding_1"/>
    <property type="match status" value="1"/>
</dbReference>
<accession>A0AAE9ZW44</accession>
<dbReference type="SUPFAM" id="SSF47090">
    <property type="entry name" value="PGBD-like"/>
    <property type="match status" value="1"/>
</dbReference>
<dbReference type="InterPro" id="IPR036366">
    <property type="entry name" value="PGBDSf"/>
</dbReference>
<dbReference type="InterPro" id="IPR036365">
    <property type="entry name" value="PGBD-like_sf"/>
</dbReference>
<dbReference type="EMBL" id="CP119075">
    <property type="protein sequence ID" value="WED63970.1"/>
    <property type="molecule type" value="Genomic_DNA"/>
</dbReference>
<sequence>MKSSKTTTITLLSTSILAISAAVGVLHAQDDVEREPFYSNDRRLQRSTTAPDPDVNKASSTSTSSWSQSETAVEASPENSAMIASMPPPLSPGAAREGVPAIGVKTGECYAQVLVEAEMVPVTDRVLLKEESYELVEIPARFEQVEERVMVKAGYEKQEIIPATYKTVEEKVLKSPAYTRQVPVPPVYETRTTKVMVKPERVYWTEGENPITELENPTSEIMCLVREPAEYETVTSRVLVQAASFREETVPAEYETYTRTVVDTPAKVNVVKVAPVYETRKVRKMVAAAKTERRVIPAEYGDVDRLVAQGESRIEWRRVLCETNATPEVVAQIQTQLKDRGYKVKVNGELDRRTMAALRDFQKDNELPLAGVSYASLDALGVKA</sequence>
<dbReference type="KEGG" id="slom:PXH66_16655"/>
<evidence type="ECO:0000256" key="2">
    <source>
        <dbReference type="SAM" id="SignalP"/>
    </source>
</evidence>
<feature type="domain" description="Peptidoglycan binding-like" evidence="3">
    <location>
        <begin position="329"/>
        <end position="368"/>
    </location>
</feature>
<feature type="region of interest" description="Disordered" evidence="1">
    <location>
        <begin position="37"/>
        <end position="94"/>
    </location>
</feature>
<evidence type="ECO:0000259" key="3">
    <source>
        <dbReference type="Pfam" id="PF01471"/>
    </source>
</evidence>
<proteinExistence type="predicted"/>
<feature type="chain" id="PRO_5042232764" evidence="2">
    <location>
        <begin position="29"/>
        <end position="384"/>
    </location>
</feature>
<feature type="signal peptide" evidence="2">
    <location>
        <begin position="1"/>
        <end position="28"/>
    </location>
</feature>
<keyword evidence="2" id="KW-0732">Signal</keyword>
<dbReference type="Proteomes" id="UP001218638">
    <property type="component" value="Chromosome"/>
</dbReference>
<gene>
    <name evidence="4" type="ORF">PXH66_16655</name>
</gene>
<dbReference type="Gene3D" id="1.10.101.10">
    <property type="entry name" value="PGBD-like superfamily/PGBD"/>
    <property type="match status" value="1"/>
</dbReference>
<dbReference type="AlphaFoldDB" id="A0AAE9ZW44"/>